<evidence type="ECO:0000313" key="3">
    <source>
        <dbReference type="Proteomes" id="UP000663887"/>
    </source>
</evidence>
<dbReference type="Proteomes" id="UP000663887">
    <property type="component" value="Unassembled WGS sequence"/>
</dbReference>
<comment type="caution">
    <text evidence="2">The sequence shown here is derived from an EMBL/GenBank/DDBJ whole genome shotgun (WGS) entry which is preliminary data.</text>
</comment>
<proteinExistence type="predicted"/>
<feature type="non-terminal residue" evidence="2">
    <location>
        <position position="1"/>
    </location>
</feature>
<reference evidence="2" key="1">
    <citation type="submission" date="2021-02" db="EMBL/GenBank/DDBJ databases">
        <authorList>
            <person name="Nowell W R."/>
        </authorList>
    </citation>
    <scope>NUCLEOTIDE SEQUENCE</scope>
</reference>
<accession>A0A816UF62</accession>
<dbReference type="AlphaFoldDB" id="A0A816UF62"/>
<evidence type="ECO:0000256" key="1">
    <source>
        <dbReference type="SAM" id="MobiDB-lite"/>
    </source>
</evidence>
<organism evidence="2 3">
    <name type="scientific">Rotaria magnacalcarata</name>
    <dbReference type="NCBI Taxonomy" id="392030"/>
    <lineage>
        <taxon>Eukaryota</taxon>
        <taxon>Metazoa</taxon>
        <taxon>Spiralia</taxon>
        <taxon>Gnathifera</taxon>
        <taxon>Rotifera</taxon>
        <taxon>Eurotatoria</taxon>
        <taxon>Bdelloidea</taxon>
        <taxon>Philodinida</taxon>
        <taxon>Philodinidae</taxon>
        <taxon>Rotaria</taxon>
    </lineage>
</organism>
<dbReference type="EMBL" id="CAJNRG010008916">
    <property type="protein sequence ID" value="CAF2108361.1"/>
    <property type="molecule type" value="Genomic_DNA"/>
</dbReference>
<gene>
    <name evidence="2" type="ORF">XDN619_LOCUS20226</name>
</gene>
<evidence type="ECO:0000313" key="2">
    <source>
        <dbReference type="EMBL" id="CAF2108361.1"/>
    </source>
</evidence>
<feature type="region of interest" description="Disordered" evidence="1">
    <location>
        <begin position="143"/>
        <end position="162"/>
    </location>
</feature>
<name>A0A816UF62_9BILA</name>
<protein>
    <submittedName>
        <fullName evidence="2">Uncharacterized protein</fullName>
    </submittedName>
</protein>
<sequence>MIVEPIVENVKETISNFDLNYIEDDETNSAMNEIETANKISEETSYNLNDEYDIDSGMGSFDNQVEPECTENVKYDVNDTHNLNTEMHCMDSEPVGFQVANYNVSSQYDESDKIDTYDNKTEPVGSESVNYNYQDEYDKYSEKNSVDSEVNPETEEFETPNCNFSYQCDEGNKIDMFNDEAEPMINTSNNEPESEPGYRYEDNTMNEWYKEILARTENEQNIHLDVNYKDSDDENSKKINTKIENFKQIRPVVNSPSDEKVGIHVTIGNIEPSTKAKVNNKVSCIKPKARNVVKDIYKSEISSNKKVKASKKGGKTEPITSIIENDKYNLKSRAELSVK</sequence>